<dbReference type="InterPro" id="IPR001480">
    <property type="entry name" value="Bulb-type_lectin_dom"/>
</dbReference>
<gene>
    <name evidence="3" type="primary">LECCVA1</name>
    <name evidence="3" type="ORF">AXF42_Ash017483</name>
</gene>
<reference evidence="3 4" key="1">
    <citation type="journal article" date="2017" name="Nature">
        <title>The Apostasia genome and the evolution of orchids.</title>
        <authorList>
            <person name="Zhang G.Q."/>
            <person name="Liu K.W."/>
            <person name="Li Z."/>
            <person name="Lohaus R."/>
            <person name="Hsiao Y.Y."/>
            <person name="Niu S.C."/>
            <person name="Wang J.Y."/>
            <person name="Lin Y.C."/>
            <person name="Xu Q."/>
            <person name="Chen L.J."/>
            <person name="Yoshida K."/>
            <person name="Fujiwara S."/>
            <person name="Wang Z.W."/>
            <person name="Zhang Y.Q."/>
            <person name="Mitsuda N."/>
            <person name="Wang M."/>
            <person name="Liu G.H."/>
            <person name="Pecoraro L."/>
            <person name="Huang H.X."/>
            <person name="Xiao X.J."/>
            <person name="Lin M."/>
            <person name="Wu X.Y."/>
            <person name="Wu W.L."/>
            <person name="Chen Y.Y."/>
            <person name="Chang S.B."/>
            <person name="Sakamoto S."/>
            <person name="Ohme-Takagi M."/>
            <person name="Yagi M."/>
            <person name="Zeng S.J."/>
            <person name="Shen C.Y."/>
            <person name="Yeh C.M."/>
            <person name="Luo Y.B."/>
            <person name="Tsai W.C."/>
            <person name="Van de Peer Y."/>
            <person name="Liu Z.J."/>
        </authorList>
    </citation>
    <scope>NUCLEOTIDE SEQUENCE [LARGE SCALE GENOMIC DNA]</scope>
    <source>
        <strain evidence="4">cv. Shenzhen</strain>
        <tissue evidence="3">Stem</tissue>
    </source>
</reference>
<protein>
    <submittedName>
        <fullName evidence="3">Mannose-specific lectin 1</fullName>
    </submittedName>
</protein>
<feature type="domain" description="Bulb-type lectin" evidence="2">
    <location>
        <begin position="29"/>
        <end position="136"/>
    </location>
</feature>
<dbReference type="InterPro" id="IPR036426">
    <property type="entry name" value="Bulb-type_lectin_dom_sf"/>
</dbReference>
<dbReference type="Gene3D" id="2.90.10.10">
    <property type="entry name" value="Bulb-type lectin domain"/>
    <property type="match status" value="2"/>
</dbReference>
<evidence type="ECO:0000313" key="4">
    <source>
        <dbReference type="Proteomes" id="UP000236161"/>
    </source>
</evidence>
<dbReference type="SUPFAM" id="SSF51110">
    <property type="entry name" value="alpha-D-mannose-specific plant lectins"/>
    <property type="match status" value="2"/>
</dbReference>
<evidence type="ECO:0000256" key="1">
    <source>
        <dbReference type="SAM" id="SignalP"/>
    </source>
</evidence>
<evidence type="ECO:0000313" key="3">
    <source>
        <dbReference type="EMBL" id="PKA48584.1"/>
    </source>
</evidence>
<keyword evidence="4" id="KW-1185">Reference proteome</keyword>
<dbReference type="OrthoDB" id="735886at2759"/>
<keyword evidence="1" id="KW-0732">Signal</keyword>
<dbReference type="PROSITE" id="PS50927">
    <property type="entry name" value="BULB_LECTIN"/>
    <property type="match status" value="2"/>
</dbReference>
<dbReference type="GO" id="GO:0030246">
    <property type="term" value="F:carbohydrate binding"/>
    <property type="evidence" value="ECO:0007669"/>
    <property type="project" value="UniProtKB-KW"/>
</dbReference>
<name>A0A2H9ZZ73_9ASPA</name>
<dbReference type="EMBL" id="KZ452313">
    <property type="protein sequence ID" value="PKA48584.1"/>
    <property type="molecule type" value="Genomic_DNA"/>
</dbReference>
<feature type="domain" description="Bulb-type lectin" evidence="2">
    <location>
        <begin position="157"/>
        <end position="268"/>
    </location>
</feature>
<dbReference type="AlphaFoldDB" id="A0A2H9ZZ73"/>
<feature type="chain" id="PRO_5014116566" evidence="1">
    <location>
        <begin position="27"/>
        <end position="268"/>
    </location>
</feature>
<organism evidence="3 4">
    <name type="scientific">Apostasia shenzhenica</name>
    <dbReference type="NCBI Taxonomy" id="1088818"/>
    <lineage>
        <taxon>Eukaryota</taxon>
        <taxon>Viridiplantae</taxon>
        <taxon>Streptophyta</taxon>
        <taxon>Embryophyta</taxon>
        <taxon>Tracheophyta</taxon>
        <taxon>Spermatophyta</taxon>
        <taxon>Magnoliopsida</taxon>
        <taxon>Liliopsida</taxon>
        <taxon>Asparagales</taxon>
        <taxon>Orchidaceae</taxon>
        <taxon>Apostasioideae</taxon>
        <taxon>Apostasia</taxon>
    </lineage>
</organism>
<dbReference type="GO" id="GO:0051707">
    <property type="term" value="P:response to other organism"/>
    <property type="evidence" value="ECO:0007669"/>
    <property type="project" value="UniProtKB-ARBA"/>
</dbReference>
<accession>A0A2H9ZZ73</accession>
<proteinExistence type="predicted"/>
<sequence>MAPAKTLLFCALLSLLVLILPSPSAANEGNIFLTGNELLPDEQLSVPRAALVMQKDCNLVLYNEGSGFQSGTSGRATNCTLTLSERGQLIIKKGNGGVVWYSPVTGKLGGYAAILRPDGHVSIYGPSRWISVAPYPIGFFKGQNKSHEAAPGEDQLGTSQSVPNLLFSSQVLERLASRDYSFALTVSCNLEFTKASKGTLWASGTAGEGRRHCFVRLNYFGQLTIVDDRYNVLWNSSPAGVEGEYVLAVQINGIAAIYGPAIWSTASS</sequence>
<evidence type="ECO:0000259" key="2">
    <source>
        <dbReference type="PROSITE" id="PS50927"/>
    </source>
</evidence>
<keyword evidence="3" id="KW-0430">Lectin</keyword>
<dbReference type="SMART" id="SM00108">
    <property type="entry name" value="B_lectin"/>
    <property type="match status" value="2"/>
</dbReference>
<feature type="signal peptide" evidence="1">
    <location>
        <begin position="1"/>
        <end position="26"/>
    </location>
</feature>
<dbReference type="Proteomes" id="UP000236161">
    <property type="component" value="Unassembled WGS sequence"/>
</dbReference>